<sequence length="235" mass="25923">MSIFSTLQAMLLEVATALGPDLRRQMTFVGGCTTGLLLTDAFTREQVRSTDDVDLIVHVMGPIGFARLQETLGTRGFRVSPQEDDEDFPVCAMKLGDLRVDFMPDDDSLGFTNLWYRDAMSTSSSYELDDAITINLVSPVYFVATKLEAWQGRGRGDALSSRDLEDILNLIDGRAELQDEIASAVVEVREYISREIALLLGDGNFEYAVSAQAKGDADRENLLFERLEALAGLGH</sequence>
<organism evidence="1 2">
    <name type="scientific">Pseudomonas putida</name>
    <name type="common">Arthrobacter siderocapsulatus</name>
    <dbReference type="NCBI Taxonomy" id="303"/>
    <lineage>
        <taxon>Bacteria</taxon>
        <taxon>Pseudomonadati</taxon>
        <taxon>Pseudomonadota</taxon>
        <taxon>Gammaproteobacteria</taxon>
        <taxon>Pseudomonadales</taxon>
        <taxon>Pseudomonadaceae</taxon>
        <taxon>Pseudomonas</taxon>
    </lineage>
</organism>
<dbReference type="Proteomes" id="UP000186736">
    <property type="component" value="Unassembled WGS sequence"/>
</dbReference>
<evidence type="ECO:0008006" key="3">
    <source>
        <dbReference type="Google" id="ProtNLM"/>
    </source>
</evidence>
<dbReference type="AlphaFoldDB" id="A0A1Q9QWQ0"/>
<dbReference type="RefSeq" id="WP_075806116.1">
    <property type="nucleotide sequence ID" value="NZ_MKZO01000067.1"/>
</dbReference>
<proteinExistence type="predicted"/>
<reference evidence="1 2" key="1">
    <citation type="submission" date="2016-10" db="EMBL/GenBank/DDBJ databases">
        <title>Genome Sequence of Pseudomonas putida GM4FR.</title>
        <authorList>
            <person name="Poehlein A."/>
            <person name="Wemheuer F."/>
            <person name="Hollensteiner J."/>
            <person name="Wemheuer B."/>
        </authorList>
    </citation>
    <scope>NUCLEOTIDE SEQUENCE [LARGE SCALE GENOMIC DNA]</scope>
    <source>
        <strain evidence="1 2">GM4FR</strain>
    </source>
</reference>
<dbReference type="OrthoDB" id="114489at2"/>
<dbReference type="EMBL" id="MKZO01000067">
    <property type="protein sequence ID" value="OLS59537.1"/>
    <property type="molecule type" value="Genomic_DNA"/>
</dbReference>
<evidence type="ECO:0000313" key="2">
    <source>
        <dbReference type="Proteomes" id="UP000186736"/>
    </source>
</evidence>
<evidence type="ECO:0000313" key="1">
    <source>
        <dbReference type="EMBL" id="OLS59537.1"/>
    </source>
</evidence>
<gene>
    <name evidence="1" type="ORF">PSEMO_55040</name>
</gene>
<accession>A0A1Q9QWQ0</accession>
<name>A0A1Q9QWQ0_PSEPU</name>
<comment type="caution">
    <text evidence="1">The sequence shown here is derived from an EMBL/GenBank/DDBJ whole genome shotgun (WGS) entry which is preliminary data.</text>
</comment>
<protein>
    <recommendedName>
        <fullName evidence="3">Nucleotidyl transferase AbiEii/AbiGii toxin family protein</fullName>
    </recommendedName>
</protein>